<dbReference type="GO" id="GO:0046474">
    <property type="term" value="P:glycerophospholipid biosynthetic process"/>
    <property type="evidence" value="ECO:0007669"/>
    <property type="project" value="UniProtKB-ARBA"/>
</dbReference>
<evidence type="ECO:0000256" key="11">
    <source>
        <dbReference type="ARBA" id="ARBA00023209"/>
    </source>
</evidence>
<organism evidence="15 16">
    <name type="scientific">Pajaroellobacter abortibovis</name>
    <dbReference type="NCBI Taxonomy" id="1882918"/>
    <lineage>
        <taxon>Bacteria</taxon>
        <taxon>Pseudomonadati</taxon>
        <taxon>Myxococcota</taxon>
        <taxon>Polyangia</taxon>
        <taxon>Polyangiales</taxon>
        <taxon>Polyangiaceae</taxon>
    </lineage>
</organism>
<evidence type="ECO:0000256" key="1">
    <source>
        <dbReference type="ARBA" id="ARBA00004477"/>
    </source>
</evidence>
<feature type="transmembrane region" description="Helical" evidence="14">
    <location>
        <begin position="173"/>
        <end position="192"/>
    </location>
</feature>
<keyword evidence="11" id="KW-0594">Phospholipid biosynthesis</keyword>
<dbReference type="GO" id="GO:0031090">
    <property type="term" value="C:organelle membrane"/>
    <property type="evidence" value="ECO:0007669"/>
    <property type="project" value="UniProtKB-ARBA"/>
</dbReference>
<evidence type="ECO:0000313" key="15">
    <source>
        <dbReference type="EMBL" id="APR99300.1"/>
    </source>
</evidence>
<reference evidence="15 16" key="1">
    <citation type="submission" date="2016-08" db="EMBL/GenBank/DDBJ databases">
        <title>Identification and validation of antigenic proteins from Pajaroellobacter abortibovis using de-novo genome sequence assembly and reverse vaccinology.</title>
        <authorList>
            <person name="Welly B.T."/>
            <person name="Miller M.R."/>
            <person name="Stott J.L."/>
            <person name="Blanchard M.T."/>
            <person name="Islas-Trejo A.D."/>
            <person name="O'Rourke S.M."/>
            <person name="Young A.E."/>
            <person name="Medrano J.F."/>
            <person name="Van Eenennaam A.L."/>
        </authorList>
    </citation>
    <scope>NUCLEOTIDE SEQUENCE [LARGE SCALE GENOMIC DNA]</scope>
    <source>
        <strain evidence="15 16">BTF92-0548A/99-0131</strain>
    </source>
</reference>
<evidence type="ECO:0000256" key="12">
    <source>
        <dbReference type="ARBA" id="ARBA00023264"/>
    </source>
</evidence>
<proteinExistence type="inferred from homology"/>
<dbReference type="GO" id="GO:0016780">
    <property type="term" value="F:phosphotransferase activity, for other substituted phosphate groups"/>
    <property type="evidence" value="ECO:0007669"/>
    <property type="project" value="InterPro"/>
</dbReference>
<dbReference type="STRING" id="1882918.BCY86_00380"/>
<dbReference type="GO" id="GO:0005737">
    <property type="term" value="C:cytoplasm"/>
    <property type="evidence" value="ECO:0007669"/>
    <property type="project" value="UniProtKB-ARBA"/>
</dbReference>
<evidence type="ECO:0000256" key="10">
    <source>
        <dbReference type="ARBA" id="ARBA00023136"/>
    </source>
</evidence>
<dbReference type="InterPro" id="IPR048254">
    <property type="entry name" value="CDP_ALCOHOL_P_TRANSF_CS"/>
</dbReference>
<keyword evidence="10 14" id="KW-0472">Membrane</keyword>
<keyword evidence="4" id="KW-0444">Lipid biosynthesis</keyword>
<evidence type="ECO:0000256" key="14">
    <source>
        <dbReference type="SAM" id="Phobius"/>
    </source>
</evidence>
<dbReference type="Proteomes" id="UP000185544">
    <property type="component" value="Chromosome"/>
</dbReference>
<evidence type="ECO:0000256" key="3">
    <source>
        <dbReference type="ARBA" id="ARBA00010441"/>
    </source>
</evidence>
<evidence type="ECO:0000256" key="2">
    <source>
        <dbReference type="ARBA" id="ARBA00005189"/>
    </source>
</evidence>
<evidence type="ECO:0000256" key="4">
    <source>
        <dbReference type="ARBA" id="ARBA00022516"/>
    </source>
</evidence>
<comment type="subcellular location">
    <subcellularLocation>
        <location evidence="1">Endoplasmic reticulum membrane</location>
        <topology evidence="1">Multi-pass membrane protein</topology>
    </subcellularLocation>
</comment>
<keyword evidence="5 13" id="KW-0808">Transferase</keyword>
<dbReference type="KEGG" id="pabo:BCY86_00380"/>
<evidence type="ECO:0000313" key="16">
    <source>
        <dbReference type="Proteomes" id="UP000185544"/>
    </source>
</evidence>
<evidence type="ECO:0000256" key="7">
    <source>
        <dbReference type="ARBA" id="ARBA00022824"/>
    </source>
</evidence>
<dbReference type="PANTHER" id="PTHR14269:SF61">
    <property type="entry name" value="CDP-DIACYLGLYCEROL--SERINE O-PHOSPHATIDYLTRANSFERASE"/>
    <property type="match status" value="1"/>
</dbReference>
<evidence type="ECO:0000256" key="13">
    <source>
        <dbReference type="RuleBase" id="RU003750"/>
    </source>
</evidence>
<feature type="transmembrane region" description="Helical" evidence="14">
    <location>
        <begin position="46"/>
        <end position="63"/>
    </location>
</feature>
<keyword evidence="12" id="KW-1208">Phospholipid metabolism</keyword>
<accession>A0A1L6MUV5</accession>
<evidence type="ECO:0000256" key="8">
    <source>
        <dbReference type="ARBA" id="ARBA00022989"/>
    </source>
</evidence>
<dbReference type="PROSITE" id="PS00379">
    <property type="entry name" value="CDP_ALCOHOL_P_TRANSF"/>
    <property type="match status" value="1"/>
</dbReference>
<dbReference type="InterPro" id="IPR043130">
    <property type="entry name" value="CDP-OH_PTrfase_TM_dom"/>
</dbReference>
<comment type="pathway">
    <text evidence="2">Lipid metabolism.</text>
</comment>
<keyword evidence="6 14" id="KW-0812">Transmembrane</keyword>
<dbReference type="FunFam" id="1.20.120.1760:FF:000022">
    <property type="entry name" value="CDP-diacylglycerol--serine O-phosphatidyltransferase"/>
    <property type="match status" value="1"/>
</dbReference>
<sequence length="207" mass="22658">MTKKSSHFSMLRDFHLADLLSLTNGFCGAGAIFALMKYLILREMKLLWVAFSLFPIALFCDFADGRVARWRNHVSLLGQELDSLADLISFGVAPAALAFSLGLQGGWDIVILIYFVGCGTSRLARYNVTASSLTGEGGKVRYYEGTPIPTSLILVAILAFAASSNCIDERLPFGAYIIGPWVFHPITLLYFLSGTAMISKILHVPKL</sequence>
<name>A0A1L6MUV5_9BACT</name>
<keyword evidence="9" id="KW-0443">Lipid metabolism</keyword>
<dbReference type="PANTHER" id="PTHR14269">
    <property type="entry name" value="CDP-DIACYLGLYCEROL--GLYCEROL-3-PHOSPHATE 3-PHOSPHATIDYLTRANSFERASE-RELATED"/>
    <property type="match status" value="1"/>
</dbReference>
<protein>
    <submittedName>
        <fullName evidence="15">CDP-diacylglycerol--serine O-phosphatidyltransferase</fullName>
    </submittedName>
</protein>
<dbReference type="Pfam" id="PF01066">
    <property type="entry name" value="CDP-OH_P_transf"/>
    <property type="match status" value="1"/>
</dbReference>
<dbReference type="InterPro" id="IPR000462">
    <property type="entry name" value="CDP-OH_P_trans"/>
</dbReference>
<evidence type="ECO:0000256" key="9">
    <source>
        <dbReference type="ARBA" id="ARBA00023098"/>
    </source>
</evidence>
<keyword evidence="7" id="KW-0256">Endoplasmic reticulum</keyword>
<feature type="transmembrane region" description="Helical" evidence="14">
    <location>
        <begin position="140"/>
        <end position="161"/>
    </location>
</feature>
<comment type="similarity">
    <text evidence="3 13">Belongs to the CDP-alcohol phosphatidyltransferase class-I family.</text>
</comment>
<gene>
    <name evidence="15" type="ORF">BCY86_00380</name>
</gene>
<dbReference type="EMBL" id="CP016908">
    <property type="protein sequence ID" value="APR99300.1"/>
    <property type="molecule type" value="Genomic_DNA"/>
</dbReference>
<keyword evidence="8 14" id="KW-1133">Transmembrane helix</keyword>
<dbReference type="RefSeq" id="WP_075275932.1">
    <property type="nucleotide sequence ID" value="NZ_CP016908.1"/>
</dbReference>
<evidence type="ECO:0000256" key="6">
    <source>
        <dbReference type="ARBA" id="ARBA00022692"/>
    </source>
</evidence>
<dbReference type="Gene3D" id="1.20.120.1760">
    <property type="match status" value="1"/>
</dbReference>
<dbReference type="AlphaFoldDB" id="A0A1L6MUV5"/>
<feature type="transmembrane region" description="Helical" evidence="14">
    <location>
        <begin position="21"/>
        <end position="40"/>
    </location>
</feature>
<keyword evidence="16" id="KW-1185">Reference proteome</keyword>
<evidence type="ECO:0000256" key="5">
    <source>
        <dbReference type="ARBA" id="ARBA00022679"/>
    </source>
</evidence>
<dbReference type="InterPro" id="IPR050324">
    <property type="entry name" value="CDP-alcohol_PTase-I"/>
</dbReference>